<proteinExistence type="predicted"/>
<keyword evidence="2" id="KW-0067">ATP-binding</keyword>
<dbReference type="Proteomes" id="UP000234662">
    <property type="component" value="Unassembled WGS sequence"/>
</dbReference>
<feature type="region of interest" description="Disordered" evidence="1">
    <location>
        <begin position="1"/>
        <end position="69"/>
    </location>
</feature>
<protein>
    <submittedName>
        <fullName evidence="2">ABC transporter ATP-binding protein</fullName>
    </submittedName>
</protein>
<dbReference type="EMBL" id="PKJC01000003">
    <property type="protein sequence ID" value="PKZ66291.1"/>
    <property type="molecule type" value="Genomic_DNA"/>
</dbReference>
<comment type="caution">
    <text evidence="2">The sequence shown here is derived from an EMBL/GenBank/DDBJ whole genome shotgun (WGS) entry which is preliminary data.</text>
</comment>
<organism evidence="2 3">
    <name type="scientific">Gordonia terrae</name>
    <dbReference type="NCBI Taxonomy" id="2055"/>
    <lineage>
        <taxon>Bacteria</taxon>
        <taxon>Bacillati</taxon>
        <taxon>Actinomycetota</taxon>
        <taxon>Actinomycetes</taxon>
        <taxon>Mycobacteriales</taxon>
        <taxon>Gordoniaceae</taxon>
        <taxon>Gordonia</taxon>
    </lineage>
</organism>
<dbReference type="GO" id="GO:0005524">
    <property type="term" value="F:ATP binding"/>
    <property type="evidence" value="ECO:0007669"/>
    <property type="project" value="UniProtKB-KW"/>
</dbReference>
<evidence type="ECO:0000256" key="1">
    <source>
        <dbReference type="SAM" id="MobiDB-lite"/>
    </source>
</evidence>
<name>A0A2I1RAW9_9ACTN</name>
<keyword evidence="2" id="KW-0547">Nucleotide-binding</keyword>
<evidence type="ECO:0000313" key="3">
    <source>
        <dbReference type="Proteomes" id="UP000234662"/>
    </source>
</evidence>
<accession>A0A2I1RAW9</accession>
<sequence length="69" mass="7136">MSKKVNRSAGSGKFVSNAAAARWPTKTVTETVGSGTSNKTPVRRSAATGQFVTGDAARRNPGGTITQRV</sequence>
<dbReference type="AlphaFoldDB" id="A0A2I1RAW9"/>
<gene>
    <name evidence="2" type="ORF">CYJ73_05055</name>
</gene>
<reference evidence="2 3" key="1">
    <citation type="submission" date="2017-12" db="EMBL/GenBank/DDBJ databases">
        <title>Phylogenetic diversity of female urinary microbiome.</title>
        <authorList>
            <person name="Thomas-White K."/>
            <person name="Wolfe A.J."/>
        </authorList>
    </citation>
    <scope>NUCLEOTIDE SEQUENCE [LARGE SCALE GENOMIC DNA]</scope>
    <source>
        <strain evidence="2 3">UMB0777</strain>
    </source>
</reference>
<evidence type="ECO:0000313" key="2">
    <source>
        <dbReference type="EMBL" id="PKZ66291.1"/>
    </source>
</evidence>
<feature type="compositionally biased region" description="Polar residues" evidence="1">
    <location>
        <begin position="26"/>
        <end position="40"/>
    </location>
</feature>